<evidence type="ECO:0000256" key="6">
    <source>
        <dbReference type="ARBA" id="ARBA00023002"/>
    </source>
</evidence>
<keyword evidence="6" id="KW-0560">Oxidoreductase</keyword>
<dbReference type="InterPro" id="IPR016169">
    <property type="entry name" value="FAD-bd_PCMH_sub2"/>
</dbReference>
<feature type="domain" description="FAD-binding PCMH-type" evidence="8">
    <location>
        <begin position="35"/>
        <end position="212"/>
    </location>
</feature>
<keyword evidence="4" id="KW-0274">FAD</keyword>
<evidence type="ECO:0000256" key="5">
    <source>
        <dbReference type="ARBA" id="ARBA00022946"/>
    </source>
</evidence>
<evidence type="ECO:0000256" key="7">
    <source>
        <dbReference type="ARBA" id="ARBA00038897"/>
    </source>
</evidence>
<dbReference type="InterPro" id="IPR016166">
    <property type="entry name" value="FAD-bd_PCMH"/>
</dbReference>
<name>A0ABQ2DHI2_9DEIO</name>
<dbReference type="Pfam" id="PF02913">
    <property type="entry name" value="FAD-oxidase_C"/>
    <property type="match status" value="1"/>
</dbReference>
<dbReference type="PROSITE" id="PS51387">
    <property type="entry name" value="FAD_PCMH"/>
    <property type="match status" value="1"/>
</dbReference>
<dbReference type="SUPFAM" id="SSF56176">
    <property type="entry name" value="FAD-binding/transporter-associated domain-like"/>
    <property type="match status" value="1"/>
</dbReference>
<comment type="caution">
    <text evidence="9">The sequence shown here is derived from an EMBL/GenBank/DDBJ whole genome shotgun (WGS) entry which is preliminary data.</text>
</comment>
<dbReference type="SUPFAM" id="SSF55103">
    <property type="entry name" value="FAD-linked oxidases, C-terminal domain"/>
    <property type="match status" value="1"/>
</dbReference>
<evidence type="ECO:0000259" key="8">
    <source>
        <dbReference type="PROSITE" id="PS51387"/>
    </source>
</evidence>
<keyword evidence="10" id="KW-1185">Reference proteome</keyword>
<dbReference type="InterPro" id="IPR006094">
    <property type="entry name" value="Oxid_FAD_bind_N"/>
</dbReference>
<dbReference type="Pfam" id="PF01565">
    <property type="entry name" value="FAD_binding_4"/>
    <property type="match status" value="1"/>
</dbReference>
<evidence type="ECO:0000256" key="4">
    <source>
        <dbReference type="ARBA" id="ARBA00022827"/>
    </source>
</evidence>
<dbReference type="PANTHER" id="PTHR11748">
    <property type="entry name" value="D-LACTATE DEHYDROGENASE"/>
    <property type="match status" value="1"/>
</dbReference>
<comment type="similarity">
    <text evidence="2">Belongs to the FAD-binding oxidoreductase/transferase type 4 family.</text>
</comment>
<evidence type="ECO:0000256" key="2">
    <source>
        <dbReference type="ARBA" id="ARBA00008000"/>
    </source>
</evidence>
<dbReference type="Gene3D" id="1.10.45.10">
    <property type="entry name" value="Vanillyl-alcohol Oxidase, Chain A, domain 4"/>
    <property type="match status" value="1"/>
</dbReference>
<dbReference type="EMBL" id="BMOD01000042">
    <property type="protein sequence ID" value="GGJ58231.1"/>
    <property type="molecule type" value="Genomic_DNA"/>
</dbReference>
<dbReference type="InterPro" id="IPR016171">
    <property type="entry name" value="Vanillyl_alc_oxidase_C-sub2"/>
</dbReference>
<evidence type="ECO:0000313" key="10">
    <source>
        <dbReference type="Proteomes" id="UP000632222"/>
    </source>
</evidence>
<comment type="cofactor">
    <cofactor evidence="1">
        <name>FAD</name>
        <dbReference type="ChEBI" id="CHEBI:57692"/>
    </cofactor>
</comment>
<dbReference type="InterPro" id="IPR016164">
    <property type="entry name" value="FAD-linked_Oxase-like_C"/>
</dbReference>
<reference evidence="10" key="1">
    <citation type="journal article" date="2019" name="Int. J. Syst. Evol. Microbiol.">
        <title>The Global Catalogue of Microorganisms (GCM) 10K type strain sequencing project: providing services to taxonomists for standard genome sequencing and annotation.</title>
        <authorList>
            <consortium name="The Broad Institute Genomics Platform"/>
            <consortium name="The Broad Institute Genome Sequencing Center for Infectious Disease"/>
            <person name="Wu L."/>
            <person name="Ma J."/>
        </authorList>
    </citation>
    <scope>NUCLEOTIDE SEQUENCE [LARGE SCALE GENOMIC DNA]</scope>
    <source>
        <strain evidence="10">JCM 14370</strain>
    </source>
</reference>
<sequence length="454" mass="49490">MHAEALDALKAHFLAQVSVAPSILESHSRDESYPETHLPDVVVFAESEADVLKVLEVARTFQMPVVPFAVGSSIEGQVLPVQGGISLDLSRMNRVLQIQQHDFCAVVQPGVIYPELSRQSRPHGLFFAVDPGADASLGGMASTNASGTGAVKYGTMRDQVLDMRVALLSGEVIHVGSKARKTSAGYDLKHLFIGAEGTLGVITELTVKLHPLPVAVAVAKVTFDSVQDAVNCAVTVMGAGLNPERIELVDARAVQAVNQYKGTTHPETPTLWIELSGSGEALLRENLDILRECCMESCATRFILAREEPERRELWESRHHAFYALKRLNPGHETHTTDLCVPISQLPDVVSHTQELCLQHGLDAVLLGHVGDGNYHVLFHGDAADEATWTSIHQVSDLMVQKALEVGGTCTGEHGIGLRKRKYLEQEHGDLIPYMRAIKQVFDPHNLLNPGKIF</sequence>
<dbReference type="RefSeq" id="WP_189008971.1">
    <property type="nucleotide sequence ID" value="NZ_BMOD01000042.1"/>
</dbReference>
<keyword evidence="5" id="KW-0809">Transit peptide</keyword>
<gene>
    <name evidence="9" type="ORF">GCM10008938_50390</name>
</gene>
<proteinExistence type="inferred from homology"/>
<evidence type="ECO:0000256" key="3">
    <source>
        <dbReference type="ARBA" id="ARBA00022630"/>
    </source>
</evidence>
<dbReference type="EC" id="1.1.2.4" evidence="7"/>
<organism evidence="9 10">
    <name type="scientific">Deinococcus roseus</name>
    <dbReference type="NCBI Taxonomy" id="392414"/>
    <lineage>
        <taxon>Bacteria</taxon>
        <taxon>Thermotogati</taxon>
        <taxon>Deinococcota</taxon>
        <taxon>Deinococci</taxon>
        <taxon>Deinococcales</taxon>
        <taxon>Deinococcaceae</taxon>
        <taxon>Deinococcus</taxon>
    </lineage>
</organism>
<dbReference type="InterPro" id="IPR036318">
    <property type="entry name" value="FAD-bd_PCMH-like_sf"/>
</dbReference>
<dbReference type="Gene3D" id="3.30.465.10">
    <property type="match status" value="1"/>
</dbReference>
<protein>
    <recommendedName>
        <fullName evidence="7">D-lactate dehydrogenase (cytochrome)</fullName>
        <ecNumber evidence="7">1.1.2.4</ecNumber>
    </recommendedName>
</protein>
<accession>A0ABQ2DHI2</accession>
<dbReference type="Proteomes" id="UP000632222">
    <property type="component" value="Unassembled WGS sequence"/>
</dbReference>
<evidence type="ECO:0000313" key="9">
    <source>
        <dbReference type="EMBL" id="GGJ58231.1"/>
    </source>
</evidence>
<dbReference type="PANTHER" id="PTHR11748:SF111">
    <property type="entry name" value="D-LACTATE DEHYDROGENASE, MITOCHONDRIAL-RELATED"/>
    <property type="match status" value="1"/>
</dbReference>
<keyword evidence="3" id="KW-0285">Flavoprotein</keyword>
<evidence type="ECO:0000256" key="1">
    <source>
        <dbReference type="ARBA" id="ARBA00001974"/>
    </source>
</evidence>
<dbReference type="InterPro" id="IPR004113">
    <property type="entry name" value="FAD-bd_oxidored_4_C"/>
</dbReference>
<dbReference type="Gene3D" id="3.30.70.2740">
    <property type="match status" value="1"/>
</dbReference>